<gene>
    <name evidence="3" type="ORF">ILT43_06165</name>
</gene>
<name>A0ABS2D4U7_9SPHN</name>
<dbReference type="InterPro" id="IPR011059">
    <property type="entry name" value="Metal-dep_hydrolase_composite"/>
</dbReference>
<dbReference type="InterPro" id="IPR006680">
    <property type="entry name" value="Amidohydro-rel"/>
</dbReference>
<dbReference type="PANTHER" id="PTHR43135:SF3">
    <property type="entry name" value="ALPHA-D-RIBOSE 1-METHYLPHOSPHONATE 5-TRIPHOSPHATE DIPHOSPHATASE"/>
    <property type="match status" value="1"/>
</dbReference>
<organism evidence="3 4">
    <name type="scientific">Sphingomonas longa</name>
    <dbReference type="NCBI Taxonomy" id="2778730"/>
    <lineage>
        <taxon>Bacteria</taxon>
        <taxon>Pseudomonadati</taxon>
        <taxon>Pseudomonadota</taxon>
        <taxon>Alphaproteobacteria</taxon>
        <taxon>Sphingomonadales</taxon>
        <taxon>Sphingomonadaceae</taxon>
        <taxon>Sphingomonas</taxon>
    </lineage>
</organism>
<protein>
    <submittedName>
        <fullName evidence="3">Amidohydrolase family protein</fullName>
    </submittedName>
</protein>
<evidence type="ECO:0000256" key="1">
    <source>
        <dbReference type="SAM" id="SignalP"/>
    </source>
</evidence>
<keyword evidence="1" id="KW-0732">Signal</keyword>
<dbReference type="Gene3D" id="2.30.40.10">
    <property type="entry name" value="Urease, subunit C, domain 1"/>
    <property type="match status" value="1"/>
</dbReference>
<dbReference type="InterPro" id="IPR032466">
    <property type="entry name" value="Metal_Hydrolase"/>
</dbReference>
<feature type="domain" description="Amidohydrolase-related" evidence="2">
    <location>
        <begin position="81"/>
        <end position="439"/>
    </location>
</feature>
<reference evidence="3 4" key="1">
    <citation type="submission" date="2020-12" db="EMBL/GenBank/DDBJ databases">
        <title>Sphingomonas sp.</title>
        <authorList>
            <person name="Kim M.K."/>
        </authorList>
    </citation>
    <scope>NUCLEOTIDE SEQUENCE [LARGE SCALE GENOMIC DNA]</scope>
    <source>
        <strain evidence="3 4">BT552</strain>
    </source>
</reference>
<evidence type="ECO:0000313" key="3">
    <source>
        <dbReference type="EMBL" id="MBM6575950.1"/>
    </source>
</evidence>
<dbReference type="InterPro" id="IPR051781">
    <property type="entry name" value="Metallo-dep_Hydrolase"/>
</dbReference>
<dbReference type="Pfam" id="PF01979">
    <property type="entry name" value="Amidohydro_1"/>
    <property type="match status" value="1"/>
</dbReference>
<dbReference type="Gene3D" id="3.30.110.90">
    <property type="entry name" value="Amidohydrolase"/>
    <property type="match status" value="1"/>
</dbReference>
<dbReference type="SUPFAM" id="SSF51338">
    <property type="entry name" value="Composite domain of metallo-dependent hydrolases"/>
    <property type="match status" value="1"/>
</dbReference>
<dbReference type="PANTHER" id="PTHR43135">
    <property type="entry name" value="ALPHA-D-RIBOSE 1-METHYLPHOSPHONATE 5-TRIPHOSPHATE DIPHOSPHATASE"/>
    <property type="match status" value="1"/>
</dbReference>
<dbReference type="Proteomes" id="UP000763641">
    <property type="component" value="Unassembled WGS sequence"/>
</dbReference>
<sequence length="445" mass="47638">MTTRWKRLGLGLLAGAAAMCAVGAEAATVVYHGFTLIDGSGTAPKADQAMVVDDAVITWVGPAKQVPRTPGAARVDLKRKYLMPGIVDLHIHIGTVRDLVQKEGYFTPDSVRKDLRTYAAFGVTTVQSMGTDKDSIIAIRDTGRNGPQTMARLLTAGQGLVFKGGYGGVPGINHPVATPAEAAAEVDAQAKKGVDYIKLWMDDELGAMPKMPYSISKAIIDAGHRNGKRVLAHVFYLADAKELVAQGIDGFMHSVRDKPVDAELIAAMKARGVWQGAATLSREAAVYAFAADNPRTRDPFFRQAADPATIAGLESPEREKTIATSRIYPALPRIDEQARDNIMLLAKSGVKYGFGTDAGPPGRLPGYSEHWELEQLVKAGFTPAEAIHTATARSAEWLGTNDRGLIAPGRLADFVVLNADPTRDILNSRRIAAVYIGGSKVPSVR</sequence>
<dbReference type="EMBL" id="JAFEMC010000002">
    <property type="protein sequence ID" value="MBM6575950.1"/>
    <property type="molecule type" value="Genomic_DNA"/>
</dbReference>
<evidence type="ECO:0000259" key="2">
    <source>
        <dbReference type="Pfam" id="PF01979"/>
    </source>
</evidence>
<keyword evidence="4" id="KW-1185">Reference proteome</keyword>
<proteinExistence type="predicted"/>
<dbReference type="SUPFAM" id="SSF51556">
    <property type="entry name" value="Metallo-dependent hydrolases"/>
    <property type="match status" value="1"/>
</dbReference>
<accession>A0ABS2D4U7</accession>
<evidence type="ECO:0000313" key="4">
    <source>
        <dbReference type="Proteomes" id="UP000763641"/>
    </source>
</evidence>
<feature type="signal peptide" evidence="1">
    <location>
        <begin position="1"/>
        <end position="26"/>
    </location>
</feature>
<dbReference type="RefSeq" id="WP_204196516.1">
    <property type="nucleotide sequence ID" value="NZ_JAFEMC010000002.1"/>
</dbReference>
<dbReference type="Gene3D" id="3.40.50.10910">
    <property type="entry name" value="Amidohydrolase"/>
    <property type="match status" value="1"/>
</dbReference>
<dbReference type="Gene3D" id="1.20.58.520">
    <property type="entry name" value="Amidohydrolase"/>
    <property type="match status" value="1"/>
</dbReference>
<feature type="chain" id="PRO_5047211275" evidence="1">
    <location>
        <begin position="27"/>
        <end position="445"/>
    </location>
</feature>
<comment type="caution">
    <text evidence="3">The sequence shown here is derived from an EMBL/GenBank/DDBJ whole genome shotgun (WGS) entry which is preliminary data.</text>
</comment>